<gene>
    <name evidence="6" type="ORF">GCM10010977_14400</name>
</gene>
<evidence type="ECO:0000259" key="4">
    <source>
        <dbReference type="Pfam" id="PF00326"/>
    </source>
</evidence>
<keyword evidence="3" id="KW-0720">Serine protease</keyword>
<accession>A0ABQ2LX74</accession>
<dbReference type="PANTHER" id="PTHR42881">
    <property type="entry name" value="PROLYL ENDOPEPTIDASE"/>
    <property type="match status" value="1"/>
</dbReference>
<feature type="domain" description="Peptidase S9 prolyl oligopeptidase catalytic" evidence="4">
    <location>
        <begin position="557"/>
        <end position="769"/>
    </location>
</feature>
<dbReference type="InterPro" id="IPR023302">
    <property type="entry name" value="Pept_S9A_N"/>
</dbReference>
<dbReference type="InterPro" id="IPR001375">
    <property type="entry name" value="Peptidase_S9_cat"/>
</dbReference>
<dbReference type="SUPFAM" id="SSF50993">
    <property type="entry name" value="Peptidase/esterase 'gauge' domain"/>
    <property type="match status" value="1"/>
</dbReference>
<comment type="caution">
    <text evidence="6">The sequence shown here is derived from an EMBL/GenBank/DDBJ whole genome shotgun (WGS) entry which is preliminary data.</text>
</comment>
<proteinExistence type="predicted"/>
<feature type="domain" description="Peptidase S9A N-terminal" evidence="5">
    <location>
        <begin position="18"/>
        <end position="378"/>
    </location>
</feature>
<dbReference type="PRINTS" id="PR00862">
    <property type="entry name" value="PROLIGOPTASE"/>
</dbReference>
<dbReference type="InterPro" id="IPR002470">
    <property type="entry name" value="Peptidase_S9A"/>
</dbReference>
<evidence type="ECO:0000256" key="3">
    <source>
        <dbReference type="ARBA" id="ARBA00022825"/>
    </source>
</evidence>
<dbReference type="InterPro" id="IPR051167">
    <property type="entry name" value="Prolyl_oligopep/macrocyclase"/>
</dbReference>
<dbReference type="Gene3D" id="2.130.10.120">
    <property type="entry name" value="Prolyl oligopeptidase, N-terminal domain"/>
    <property type="match status" value="1"/>
</dbReference>
<dbReference type="Pfam" id="PF02897">
    <property type="entry name" value="Peptidase_S9_N"/>
    <property type="match status" value="1"/>
</dbReference>
<name>A0ABQ2LX74_9MICC</name>
<keyword evidence="2" id="KW-0378">Hydrolase</keyword>
<sequence length="774" mass="84791">MQQNPHPVPTVTSTGLATEAEDEFLWLEDIHGERPLDWVREQDARTEAMLASDGFDALQRDLTAILDSPDRIPHVTKRGDWYYNFWRDGEHPRGVWRRTRWEPYLAGDPQWEVLLDVDALAAREGTDWVFAGARLLRPDWDRALLRLSPDGGDAVAVREFDLATRAFVPTPEGFDLPVAKTQASWIDRDRLLVGTVTDPDPEAGDATRSSYARTLRVLQRGGPEAAIAAAPTVFEVDAAHVAAFGGHDSTPGWERTVAIDAVDFYRSTTWLRDPESPESTDSAGERPGWRLLEVPLDAEVDVHRQWLTVFLKSEWELPTAVHPAGALLVCTVDGFLDGSEEPRAAFLPAPDRTLSAWTWTASHLVLTVLQDVASTLYALPQTALAAHDPRGTPQTTAGRPPALGATRRIRLAHPNPADPFLTLGVSAVDDEDPDCGNDLWITATGALTPPTLLRATLPADLEEGSRPDGVVPGLVTVRTGPEHFDATGLAVRQHFAVSDDGTRVPYFQIGPEDLEADGANPVVMDGYGGFLASKLPGYSGVYGRGWLSRQNDAGRRGIHVIANIRGGGEYGPDWHRAALQENRHRAYEDFAAVARDLIRRGVTDRPHLAATGRSNGGLLMGNMATTYPELFGALSCGVPLLDMRRYTVLSAGHSWIAEYGDPEDPEQWEYVRTFSPYHLLLERPVPGAEAGRDAEGPGTGYPDLLVWTATSDDRVGPVQARKMAARMMRLGVPNVWFHEDLEGGHAGASDNRQAAALHARSLEFLWRSVADDSL</sequence>
<dbReference type="InterPro" id="IPR029058">
    <property type="entry name" value="AB_hydrolase_fold"/>
</dbReference>
<evidence type="ECO:0000256" key="1">
    <source>
        <dbReference type="ARBA" id="ARBA00022670"/>
    </source>
</evidence>
<dbReference type="PANTHER" id="PTHR42881:SF13">
    <property type="entry name" value="PROLYL ENDOPEPTIDASE"/>
    <property type="match status" value="1"/>
</dbReference>
<dbReference type="Pfam" id="PF00326">
    <property type="entry name" value="Peptidase_S9"/>
    <property type="match status" value="1"/>
</dbReference>
<protein>
    <submittedName>
        <fullName evidence="6">Peptidase</fullName>
    </submittedName>
</protein>
<evidence type="ECO:0000313" key="7">
    <source>
        <dbReference type="Proteomes" id="UP000642509"/>
    </source>
</evidence>
<dbReference type="SUPFAM" id="SSF53474">
    <property type="entry name" value="alpha/beta-Hydrolases"/>
    <property type="match status" value="1"/>
</dbReference>
<dbReference type="RefSeq" id="WP_188805489.1">
    <property type="nucleotide sequence ID" value="NZ_BAAAOU010000004.1"/>
</dbReference>
<evidence type="ECO:0000313" key="6">
    <source>
        <dbReference type="EMBL" id="GGO44299.1"/>
    </source>
</evidence>
<keyword evidence="7" id="KW-1185">Reference proteome</keyword>
<reference evidence="7" key="1">
    <citation type="journal article" date="2019" name="Int. J. Syst. Evol. Microbiol.">
        <title>The Global Catalogue of Microorganisms (GCM) 10K type strain sequencing project: providing services to taxonomists for standard genome sequencing and annotation.</title>
        <authorList>
            <consortium name="The Broad Institute Genomics Platform"/>
            <consortium name="The Broad Institute Genome Sequencing Center for Infectious Disease"/>
            <person name="Wu L."/>
            <person name="Ma J."/>
        </authorList>
    </citation>
    <scope>NUCLEOTIDE SEQUENCE [LARGE SCALE GENOMIC DNA]</scope>
    <source>
        <strain evidence="7">CGMCC 1.7064</strain>
    </source>
</reference>
<dbReference type="EMBL" id="BMLQ01000003">
    <property type="protein sequence ID" value="GGO44299.1"/>
    <property type="molecule type" value="Genomic_DNA"/>
</dbReference>
<evidence type="ECO:0000259" key="5">
    <source>
        <dbReference type="Pfam" id="PF02897"/>
    </source>
</evidence>
<dbReference type="Proteomes" id="UP000642509">
    <property type="component" value="Unassembled WGS sequence"/>
</dbReference>
<keyword evidence="1" id="KW-0645">Protease</keyword>
<organism evidence="6 7">
    <name type="scientific">Citricoccus zhacaiensis</name>
    <dbReference type="NCBI Taxonomy" id="489142"/>
    <lineage>
        <taxon>Bacteria</taxon>
        <taxon>Bacillati</taxon>
        <taxon>Actinomycetota</taxon>
        <taxon>Actinomycetes</taxon>
        <taxon>Micrococcales</taxon>
        <taxon>Micrococcaceae</taxon>
        <taxon>Citricoccus</taxon>
    </lineage>
</organism>
<dbReference type="Gene3D" id="3.40.50.1820">
    <property type="entry name" value="alpha/beta hydrolase"/>
    <property type="match status" value="1"/>
</dbReference>
<evidence type="ECO:0000256" key="2">
    <source>
        <dbReference type="ARBA" id="ARBA00022801"/>
    </source>
</evidence>